<keyword evidence="6" id="KW-0732">Signal</keyword>
<feature type="short sequence motif" description="GXSXG" evidence="5">
    <location>
        <begin position="62"/>
        <end position="66"/>
    </location>
</feature>
<dbReference type="InterPro" id="IPR002641">
    <property type="entry name" value="PNPLA_dom"/>
</dbReference>
<reference evidence="8 9" key="1">
    <citation type="submission" date="2016-10" db="EMBL/GenBank/DDBJ databases">
        <title>Alkaliphiles isolated from bioreactors.</title>
        <authorList>
            <person name="Salah Z."/>
            <person name="Rout S.P."/>
            <person name="Humphreys P.N."/>
        </authorList>
    </citation>
    <scope>NUCLEOTIDE SEQUENCE [LARGE SCALE GENOMIC DNA]</scope>
    <source>
        <strain evidence="8 9">ZS02</strain>
    </source>
</reference>
<dbReference type="STRING" id="418702.BJN45_11760"/>
<keyword evidence="2 5" id="KW-0378">Hydrolase</keyword>
<evidence type="ECO:0000256" key="5">
    <source>
        <dbReference type="PROSITE-ProRule" id="PRU01161"/>
    </source>
</evidence>
<feature type="active site" description="Proton acceptor" evidence="5">
    <location>
        <position position="210"/>
    </location>
</feature>
<protein>
    <submittedName>
        <fullName evidence="8">Patatin</fullName>
    </submittedName>
</protein>
<gene>
    <name evidence="8" type="ORF">BJN45_11760</name>
</gene>
<feature type="signal peptide" evidence="6">
    <location>
        <begin position="1"/>
        <end position="23"/>
    </location>
</feature>
<keyword evidence="4 5" id="KW-0443">Lipid metabolism</keyword>
<dbReference type="GO" id="GO:0046470">
    <property type="term" value="P:phosphatidylcholine metabolic process"/>
    <property type="evidence" value="ECO:0007669"/>
    <property type="project" value="InterPro"/>
</dbReference>
<dbReference type="PROSITE" id="PS01237">
    <property type="entry name" value="UPF0028"/>
    <property type="match status" value="1"/>
</dbReference>
<dbReference type="PANTHER" id="PTHR14226">
    <property type="entry name" value="NEUROPATHY TARGET ESTERASE/SWISS CHEESE D.MELANOGASTER"/>
    <property type="match status" value="1"/>
</dbReference>
<feature type="chain" id="PRO_5012819660" evidence="6">
    <location>
        <begin position="24"/>
        <end position="727"/>
    </location>
</feature>
<organism evidence="8 9">
    <name type="scientific">Azonexus hydrophilus</name>
    <dbReference type="NCBI Taxonomy" id="418702"/>
    <lineage>
        <taxon>Bacteria</taxon>
        <taxon>Pseudomonadati</taxon>
        <taxon>Pseudomonadota</taxon>
        <taxon>Betaproteobacteria</taxon>
        <taxon>Rhodocyclales</taxon>
        <taxon>Azonexaceae</taxon>
        <taxon>Azonexus</taxon>
    </lineage>
</organism>
<feature type="active site" description="Nucleophile" evidence="5">
    <location>
        <position position="64"/>
    </location>
</feature>
<dbReference type="InterPro" id="IPR001423">
    <property type="entry name" value="LysoPLipase_patatin_CS"/>
</dbReference>
<evidence type="ECO:0000256" key="6">
    <source>
        <dbReference type="SAM" id="SignalP"/>
    </source>
</evidence>
<evidence type="ECO:0000256" key="3">
    <source>
        <dbReference type="ARBA" id="ARBA00022963"/>
    </source>
</evidence>
<dbReference type="EMBL" id="MTHD01000004">
    <property type="protein sequence ID" value="OMG52923.1"/>
    <property type="molecule type" value="Genomic_DNA"/>
</dbReference>
<dbReference type="GO" id="GO:0016042">
    <property type="term" value="P:lipid catabolic process"/>
    <property type="evidence" value="ECO:0007669"/>
    <property type="project" value="UniProtKB-UniRule"/>
</dbReference>
<dbReference type="InterPro" id="IPR016035">
    <property type="entry name" value="Acyl_Trfase/lysoPLipase"/>
</dbReference>
<dbReference type="Gene3D" id="3.10.20.310">
    <property type="entry name" value="membrane protein fhac"/>
    <property type="match status" value="1"/>
</dbReference>
<feature type="domain" description="PNPLA" evidence="7">
    <location>
        <begin position="31"/>
        <end position="223"/>
    </location>
</feature>
<feature type="short sequence motif" description="GXGXXG" evidence="5">
    <location>
        <begin position="35"/>
        <end position="40"/>
    </location>
</feature>
<evidence type="ECO:0000313" key="9">
    <source>
        <dbReference type="Proteomes" id="UP000187526"/>
    </source>
</evidence>
<dbReference type="PANTHER" id="PTHR14226:SF76">
    <property type="entry name" value="NTE FAMILY PROTEIN RSSA"/>
    <property type="match status" value="1"/>
</dbReference>
<keyword evidence="3 5" id="KW-0442">Lipid degradation</keyword>
<dbReference type="SUPFAM" id="SSF52151">
    <property type="entry name" value="FabD/lysophospholipase-like"/>
    <property type="match status" value="1"/>
</dbReference>
<sequence length="727" mass="79206">MTCRFRPLLAAALLLLGTAQAVAQPQPRIGLVLGGGGARGAAHIGVLEVLQQSNVRVDCIAGTSMGALVAGAWAAGLSPAVMRERLAAVDWSDMFIDNPEYAEMSHRNRVISQRYLPGSESGVGEDGVRYQGGVVSGQKIKLFLNQLVAANQIERPIETLPLPLSIVATDIGSGERVVFREGILSTAMRASMSVPGLLAPVEHAGRKLVDGGLVDNLPVAEVRERCQADVVIAVNVGSPLLKAEEVGSLLSVSAQMIGILTEQNVVRSRATLGPRDIYIQPDLGDIRAGDFQRHAEAAESGRRAAMAVAGQLAALGVTPAEHAAWWQAIESQSPPSSLRIDEVRIAGLKRVNPRALERFIDIEPGQTIRPGRINRDLLRIYGDGHYESVDYSLLSNEGRNILRIMPVEKPWGPDYLRFGISLQADDSDGSSFGLRAAYHKTWLNALGGELLYHAELGTHNRLGVNYYQPLDERQRYFVEGLLGVEQERINIFQNDRRVAQYKASEGRAGVWLGQNTHVFGALRLGWLQRKRHYRLDIGAPSLPGADTSFGGWQALLDFDRFDRMYFPTRGWAAKVAYFNSPKLDYARLDVDLRGAFSVADTVFNARFGYTGSPRGELPAFDAGRLGGFLNMTAFSPNQLLGDDVRYVGLRTEQIVGRLPLGLRGDMRVGLALEAARLGRRFSESGRDEWIDSTAIYVGGETPLGPAYLGIGRSRSGVSNIFLFIGTP</sequence>
<dbReference type="Pfam" id="PF01734">
    <property type="entry name" value="Patatin"/>
    <property type="match status" value="1"/>
</dbReference>
<dbReference type="PROSITE" id="PS51635">
    <property type="entry name" value="PNPLA"/>
    <property type="match status" value="1"/>
</dbReference>
<comment type="similarity">
    <text evidence="1">Belongs to the NTE family.</text>
</comment>
<name>A0A1R1I2K8_9RHOO</name>
<feature type="short sequence motif" description="DGA/G" evidence="5">
    <location>
        <begin position="210"/>
        <end position="212"/>
    </location>
</feature>
<dbReference type="GO" id="GO:0004622">
    <property type="term" value="F:phosphatidylcholine lysophospholipase activity"/>
    <property type="evidence" value="ECO:0007669"/>
    <property type="project" value="InterPro"/>
</dbReference>
<dbReference type="AlphaFoldDB" id="A0A1R1I2K8"/>
<dbReference type="RefSeq" id="WP_076095465.1">
    <property type="nucleotide sequence ID" value="NZ_MTHD01000004.1"/>
</dbReference>
<keyword evidence="9" id="KW-1185">Reference proteome</keyword>
<evidence type="ECO:0000256" key="1">
    <source>
        <dbReference type="ARBA" id="ARBA00006636"/>
    </source>
</evidence>
<dbReference type="Gene3D" id="3.40.1090.10">
    <property type="entry name" value="Cytosolic phospholipase A2 catalytic domain"/>
    <property type="match status" value="2"/>
</dbReference>
<dbReference type="InterPro" id="IPR050301">
    <property type="entry name" value="NTE"/>
</dbReference>
<evidence type="ECO:0000256" key="4">
    <source>
        <dbReference type="ARBA" id="ARBA00023098"/>
    </source>
</evidence>
<evidence type="ECO:0000259" key="7">
    <source>
        <dbReference type="PROSITE" id="PS51635"/>
    </source>
</evidence>
<accession>A0A1R1I2K8</accession>
<evidence type="ECO:0000313" key="8">
    <source>
        <dbReference type="EMBL" id="OMG52923.1"/>
    </source>
</evidence>
<evidence type="ECO:0000256" key="2">
    <source>
        <dbReference type="ARBA" id="ARBA00022801"/>
    </source>
</evidence>
<dbReference type="OrthoDB" id="5290098at2"/>
<comment type="caution">
    <text evidence="8">The sequence shown here is derived from an EMBL/GenBank/DDBJ whole genome shotgun (WGS) entry which is preliminary data.</text>
</comment>
<dbReference type="Proteomes" id="UP000187526">
    <property type="component" value="Unassembled WGS sequence"/>
</dbReference>
<proteinExistence type="inferred from homology"/>